<gene>
    <name evidence="2" type="ORF">Salat_0208500</name>
</gene>
<evidence type="ECO:0000313" key="3">
    <source>
        <dbReference type="Proteomes" id="UP001293254"/>
    </source>
</evidence>
<reference evidence="2" key="1">
    <citation type="submission" date="2020-06" db="EMBL/GenBank/DDBJ databases">
        <authorList>
            <person name="Li T."/>
            <person name="Hu X."/>
            <person name="Zhang T."/>
            <person name="Song X."/>
            <person name="Zhang H."/>
            <person name="Dai N."/>
            <person name="Sheng W."/>
            <person name="Hou X."/>
            <person name="Wei L."/>
        </authorList>
    </citation>
    <scope>NUCLEOTIDE SEQUENCE</scope>
    <source>
        <strain evidence="2">3651</strain>
        <tissue evidence="2">Leaf</tissue>
    </source>
</reference>
<feature type="domain" description="DUF4283" evidence="1">
    <location>
        <begin position="38"/>
        <end position="115"/>
    </location>
</feature>
<sequence length="162" mass="18204">MDASDPVNGLIKMTSTLDFLDDENSLPETPDKIPHFPIIAKILSDKTLNNNAIKSTLLKAWGISPKTPANVIEQNTIVFLLEREIDCRGIERQSPWSFRGNLIVTRPWLPEEALDEVDLSKFQIWVQAYGLPVMYVNKKLAEKIGNAIGSFIEADLATESHR</sequence>
<dbReference type="PANTHER" id="PTHR31286">
    <property type="entry name" value="GLYCINE-RICH CELL WALL STRUCTURAL PROTEIN 1.8-LIKE"/>
    <property type="match status" value="1"/>
</dbReference>
<dbReference type="InterPro" id="IPR025558">
    <property type="entry name" value="DUF4283"/>
</dbReference>
<evidence type="ECO:0000313" key="2">
    <source>
        <dbReference type="EMBL" id="KAK4438739.1"/>
    </source>
</evidence>
<dbReference type="Proteomes" id="UP001293254">
    <property type="component" value="Unassembled WGS sequence"/>
</dbReference>
<dbReference type="AlphaFoldDB" id="A0AAE2CYH2"/>
<protein>
    <recommendedName>
        <fullName evidence="1">DUF4283 domain-containing protein</fullName>
    </recommendedName>
</protein>
<dbReference type="Pfam" id="PF14111">
    <property type="entry name" value="DUF4283"/>
    <property type="match status" value="1"/>
</dbReference>
<reference evidence="2" key="2">
    <citation type="journal article" date="2024" name="Plant">
        <title>Genomic evolution and insights into agronomic trait innovations of Sesamum species.</title>
        <authorList>
            <person name="Miao H."/>
            <person name="Wang L."/>
            <person name="Qu L."/>
            <person name="Liu H."/>
            <person name="Sun Y."/>
            <person name="Le M."/>
            <person name="Wang Q."/>
            <person name="Wei S."/>
            <person name="Zheng Y."/>
            <person name="Lin W."/>
            <person name="Duan Y."/>
            <person name="Cao H."/>
            <person name="Xiong S."/>
            <person name="Wang X."/>
            <person name="Wei L."/>
            <person name="Li C."/>
            <person name="Ma Q."/>
            <person name="Ju M."/>
            <person name="Zhao R."/>
            <person name="Li G."/>
            <person name="Mu C."/>
            <person name="Tian Q."/>
            <person name="Mei H."/>
            <person name="Zhang T."/>
            <person name="Gao T."/>
            <person name="Zhang H."/>
        </authorList>
    </citation>
    <scope>NUCLEOTIDE SEQUENCE</scope>
    <source>
        <strain evidence="2">3651</strain>
    </source>
</reference>
<organism evidence="2 3">
    <name type="scientific">Sesamum alatum</name>
    <dbReference type="NCBI Taxonomy" id="300844"/>
    <lineage>
        <taxon>Eukaryota</taxon>
        <taxon>Viridiplantae</taxon>
        <taxon>Streptophyta</taxon>
        <taxon>Embryophyta</taxon>
        <taxon>Tracheophyta</taxon>
        <taxon>Spermatophyta</taxon>
        <taxon>Magnoliopsida</taxon>
        <taxon>eudicotyledons</taxon>
        <taxon>Gunneridae</taxon>
        <taxon>Pentapetalae</taxon>
        <taxon>asterids</taxon>
        <taxon>lamiids</taxon>
        <taxon>Lamiales</taxon>
        <taxon>Pedaliaceae</taxon>
        <taxon>Sesamum</taxon>
    </lineage>
</organism>
<dbReference type="EMBL" id="JACGWO010000001">
    <property type="protein sequence ID" value="KAK4438739.1"/>
    <property type="molecule type" value="Genomic_DNA"/>
</dbReference>
<name>A0AAE2CYH2_9LAMI</name>
<dbReference type="PANTHER" id="PTHR31286:SF167">
    <property type="entry name" value="OS09G0268800 PROTEIN"/>
    <property type="match status" value="1"/>
</dbReference>
<evidence type="ECO:0000259" key="1">
    <source>
        <dbReference type="Pfam" id="PF14111"/>
    </source>
</evidence>
<proteinExistence type="predicted"/>
<dbReference type="InterPro" id="IPR040256">
    <property type="entry name" value="At4g02000-like"/>
</dbReference>
<comment type="caution">
    <text evidence="2">The sequence shown here is derived from an EMBL/GenBank/DDBJ whole genome shotgun (WGS) entry which is preliminary data.</text>
</comment>
<accession>A0AAE2CYH2</accession>
<keyword evidence="3" id="KW-1185">Reference proteome</keyword>